<dbReference type="GO" id="GO:0005524">
    <property type="term" value="F:ATP binding"/>
    <property type="evidence" value="ECO:0007669"/>
    <property type="project" value="UniProtKB-KW"/>
</dbReference>
<dbReference type="SUPFAM" id="SSF56784">
    <property type="entry name" value="HAD-like"/>
    <property type="match status" value="1"/>
</dbReference>
<dbReference type="Gene3D" id="1.20.1110.10">
    <property type="entry name" value="Calcium-transporting ATPase, transmembrane domain"/>
    <property type="match status" value="1"/>
</dbReference>
<comment type="subcellular location">
    <subcellularLocation>
        <location evidence="1">Membrane</location>
        <topology evidence="1">Multi-pass membrane protein</topology>
    </subcellularLocation>
</comment>
<dbReference type="SUPFAM" id="SSF81653">
    <property type="entry name" value="Calcium ATPase, transduction domain A"/>
    <property type="match status" value="1"/>
</dbReference>
<keyword evidence="7 8" id="KW-0472">Membrane</keyword>
<feature type="transmembrane region" description="Helical" evidence="8">
    <location>
        <begin position="55"/>
        <end position="73"/>
    </location>
</feature>
<dbReference type="InterPro" id="IPR036412">
    <property type="entry name" value="HAD-like_sf"/>
</dbReference>
<keyword evidence="11" id="KW-1185">Reference proteome</keyword>
<dbReference type="InterPro" id="IPR023298">
    <property type="entry name" value="ATPase_P-typ_TM_dom_sf"/>
</dbReference>
<evidence type="ECO:0000313" key="10">
    <source>
        <dbReference type="EMBL" id="TVO65498.1"/>
    </source>
</evidence>
<feature type="transmembrane region" description="Helical" evidence="8">
    <location>
        <begin position="746"/>
        <end position="766"/>
    </location>
</feature>
<evidence type="ECO:0000313" key="11">
    <source>
        <dbReference type="Proteomes" id="UP000316688"/>
    </source>
</evidence>
<evidence type="ECO:0000256" key="2">
    <source>
        <dbReference type="ARBA" id="ARBA00022692"/>
    </source>
</evidence>
<dbReference type="InterPro" id="IPR006068">
    <property type="entry name" value="ATPase_P-typ_cation-transptr_C"/>
</dbReference>
<evidence type="ECO:0000256" key="6">
    <source>
        <dbReference type="ARBA" id="ARBA00022989"/>
    </source>
</evidence>
<dbReference type="InterPro" id="IPR059000">
    <property type="entry name" value="ATPase_P-type_domA"/>
</dbReference>
<evidence type="ECO:0000256" key="3">
    <source>
        <dbReference type="ARBA" id="ARBA00022741"/>
    </source>
</evidence>
<dbReference type="Gene3D" id="2.70.150.10">
    <property type="entry name" value="Calcium-transporting ATPase, cytoplasmic transduction domain A"/>
    <property type="match status" value="1"/>
</dbReference>
<dbReference type="Gene3D" id="3.40.50.1000">
    <property type="entry name" value="HAD superfamily/HAD-like"/>
    <property type="match status" value="1"/>
</dbReference>
<dbReference type="Proteomes" id="UP000316688">
    <property type="component" value="Unassembled WGS sequence"/>
</dbReference>
<dbReference type="EMBL" id="VMKP01000002">
    <property type="protein sequence ID" value="TVO65498.1"/>
    <property type="molecule type" value="Genomic_DNA"/>
</dbReference>
<dbReference type="SFLD" id="SFLDS00003">
    <property type="entry name" value="Haloacid_Dehalogenase"/>
    <property type="match status" value="1"/>
</dbReference>
<evidence type="ECO:0000256" key="1">
    <source>
        <dbReference type="ARBA" id="ARBA00004141"/>
    </source>
</evidence>
<keyword evidence="4" id="KW-0067">ATP-binding</keyword>
<feature type="transmembrane region" description="Helical" evidence="8">
    <location>
        <begin position="674"/>
        <end position="698"/>
    </location>
</feature>
<feature type="transmembrane region" description="Helical" evidence="8">
    <location>
        <begin position="79"/>
        <end position="95"/>
    </location>
</feature>
<reference evidence="10 11" key="1">
    <citation type="submission" date="2019-07" db="EMBL/GenBank/DDBJ databases">
        <title>Reclasification of Spiribacter aquaticus.</title>
        <authorList>
            <person name="Leon M.J."/>
            <person name="Sanchez-Porro C."/>
            <person name="Ventosa A."/>
        </authorList>
    </citation>
    <scope>NUCLEOTIDE SEQUENCE [LARGE SCALE GENOMIC DNA]</scope>
    <source>
        <strain evidence="10 11">SP30</strain>
    </source>
</reference>
<dbReference type="PROSITE" id="PS00154">
    <property type="entry name" value="ATPASE_E1_E2"/>
    <property type="match status" value="1"/>
</dbReference>
<protein>
    <submittedName>
        <fullName evidence="10">HAD-IC family P-type ATPase</fullName>
    </submittedName>
</protein>
<evidence type="ECO:0000256" key="8">
    <source>
        <dbReference type="SAM" id="Phobius"/>
    </source>
</evidence>
<dbReference type="PANTHER" id="PTHR42861">
    <property type="entry name" value="CALCIUM-TRANSPORTING ATPASE"/>
    <property type="match status" value="1"/>
</dbReference>
<dbReference type="RefSeq" id="WP_144347722.1">
    <property type="nucleotide sequence ID" value="NZ_VMKP01000002.1"/>
</dbReference>
<dbReference type="SUPFAM" id="SSF81660">
    <property type="entry name" value="Metal cation-transporting ATPase, ATP-binding domain N"/>
    <property type="match status" value="1"/>
</dbReference>
<feature type="transmembrane region" description="Helical" evidence="8">
    <location>
        <begin position="243"/>
        <end position="264"/>
    </location>
</feature>
<dbReference type="SFLD" id="SFLDF00027">
    <property type="entry name" value="p-type_atpase"/>
    <property type="match status" value="1"/>
</dbReference>
<dbReference type="SFLD" id="SFLDG00002">
    <property type="entry name" value="C1.7:_P-type_atpase_like"/>
    <property type="match status" value="1"/>
</dbReference>
<keyword evidence="3" id="KW-0547">Nucleotide-binding</keyword>
<feature type="transmembrane region" description="Helical" evidence="8">
    <location>
        <begin position="815"/>
        <end position="833"/>
    </location>
</feature>
<dbReference type="FunFam" id="3.40.50.1000:FF:000001">
    <property type="entry name" value="Phospholipid-transporting ATPase IC"/>
    <property type="match status" value="1"/>
</dbReference>
<name>A0A557RK05_9GAMM</name>
<dbReference type="InterPro" id="IPR001757">
    <property type="entry name" value="P_typ_ATPase"/>
</dbReference>
<dbReference type="Pfam" id="PF00122">
    <property type="entry name" value="E1-E2_ATPase"/>
    <property type="match status" value="1"/>
</dbReference>
<dbReference type="SMART" id="SM00831">
    <property type="entry name" value="Cation_ATPase_N"/>
    <property type="match status" value="1"/>
</dbReference>
<evidence type="ECO:0000256" key="5">
    <source>
        <dbReference type="ARBA" id="ARBA00022967"/>
    </source>
</evidence>
<feature type="transmembrane region" description="Helical" evidence="8">
    <location>
        <begin position="778"/>
        <end position="795"/>
    </location>
</feature>
<feature type="transmembrane region" description="Helical" evidence="8">
    <location>
        <begin position="270"/>
        <end position="295"/>
    </location>
</feature>
<sequence>MDWHARSVETTVDQLDTDRGGLDESEVAQRLERYGANRQRPPARRSAFQRLISQFRNLLIYLLLVAAVITAALGHWIDSGVILAVVLINAVIGYIQEGKAESAMAAIRGMLAPEATVRRDGRRQTVDAARVVPGDVLILEPGAKVSADVRLIRTSGLAVDESALTGESVPVDKTHEPVEAGASLGDRRSMAFAGTLVTAGEGEGLVVETGDRTELGQVTEMLSRVETLTTPLLRHLDQLGRQLAVIIVAAGAATAVAGVLLHGFSPVAMFMAAVGLAVAAIPEGLPAIVTITLALGVRRLASRNAIVRRLPAVESLGAVTVICSDKTGTLTRNEMTVQALLLADGLQTVDPQHDPPHGDTARVLAEAVALCSDATITPDSTGETQVSGDPMEVALLHLAAASDVDVEAWRSQHPRVDSIPFDAGHRYMATQHGEGEARRLVVKGAPEAIVPRCDRVLTGAGTAALDEAAWHGRAEELAGRGLRLLAVAEQRGDDAAVDLHQEAGPGSFVLIGLVGIIDPPRREAIDAVAAAQRAGIRIKMITGDHAVTAAAIGRQLGLGDENRGVTGDALEAMDDDEFQRTAAGRSVFARVSPAHKLRLVEALQADGQVVAMTGDGVNDAPALKRADVGVSMGRGGTDAARESSEIVLADDNFATIEAAVHEGRVVYDNIVKSILFILPTNAAQALLLVVAVMAGLVLPVTPVQILWVNMITAVTLALALAFEPAEAAVMERPPRPVDAALIPPGMGMRLGLVALVMLGGTLAVFLSEQAAGRDLAEVRTLTINTLVLFEVWYLFSARRLHAGTLNRGGLLGNRYVLGAIAVIVLAQLLFTYAPPLQLLFDTRALGLRDWLVAVLVSLPVVAVVEGHKAWQRRRPAQDGRVHRG</sequence>
<dbReference type="Pfam" id="PF00689">
    <property type="entry name" value="Cation_ATPase_C"/>
    <property type="match status" value="1"/>
</dbReference>
<feature type="transmembrane region" description="Helical" evidence="8">
    <location>
        <begin position="845"/>
        <end position="864"/>
    </location>
</feature>
<dbReference type="NCBIfam" id="TIGR01494">
    <property type="entry name" value="ATPase_P-type"/>
    <property type="match status" value="3"/>
</dbReference>
<feature type="domain" description="Cation-transporting P-type ATPase N-terminal" evidence="9">
    <location>
        <begin position="2"/>
        <end position="75"/>
    </location>
</feature>
<keyword evidence="5" id="KW-1278">Translocase</keyword>
<dbReference type="GO" id="GO:0016887">
    <property type="term" value="F:ATP hydrolysis activity"/>
    <property type="evidence" value="ECO:0007669"/>
    <property type="project" value="InterPro"/>
</dbReference>
<dbReference type="PRINTS" id="PR00119">
    <property type="entry name" value="CATATPASE"/>
</dbReference>
<dbReference type="Pfam" id="PF00690">
    <property type="entry name" value="Cation_ATPase_N"/>
    <property type="match status" value="1"/>
</dbReference>
<dbReference type="Gene3D" id="3.40.1110.10">
    <property type="entry name" value="Calcium-transporting ATPase, cytoplasmic domain N"/>
    <property type="match status" value="1"/>
</dbReference>
<dbReference type="AlphaFoldDB" id="A0A557RK05"/>
<comment type="caution">
    <text evidence="10">The sequence shown here is derived from an EMBL/GenBank/DDBJ whole genome shotgun (WGS) entry which is preliminary data.</text>
</comment>
<dbReference type="SUPFAM" id="SSF81665">
    <property type="entry name" value="Calcium ATPase, transmembrane domain M"/>
    <property type="match status" value="1"/>
</dbReference>
<evidence type="ECO:0000256" key="7">
    <source>
        <dbReference type="ARBA" id="ARBA00023136"/>
    </source>
</evidence>
<dbReference type="GO" id="GO:0015662">
    <property type="term" value="F:P-type ion transporter activity"/>
    <property type="evidence" value="ECO:0007669"/>
    <property type="project" value="UniProtKB-ARBA"/>
</dbReference>
<dbReference type="Pfam" id="PF13246">
    <property type="entry name" value="Cation_ATPase"/>
    <property type="match status" value="1"/>
</dbReference>
<evidence type="ECO:0000256" key="4">
    <source>
        <dbReference type="ARBA" id="ARBA00022840"/>
    </source>
</evidence>
<organism evidence="10 11">
    <name type="scientific">Spiribacter aquaticus</name>
    <dbReference type="NCBI Taxonomy" id="1935996"/>
    <lineage>
        <taxon>Bacteria</taxon>
        <taxon>Pseudomonadati</taxon>
        <taxon>Pseudomonadota</taxon>
        <taxon>Gammaproteobacteria</taxon>
        <taxon>Chromatiales</taxon>
        <taxon>Ectothiorhodospiraceae</taxon>
        <taxon>Spiribacter</taxon>
    </lineage>
</organism>
<keyword evidence="2 8" id="KW-0812">Transmembrane</keyword>
<dbReference type="InterPro" id="IPR023299">
    <property type="entry name" value="ATPase_P-typ_cyto_dom_N"/>
</dbReference>
<dbReference type="InterPro" id="IPR023214">
    <property type="entry name" value="HAD_sf"/>
</dbReference>
<gene>
    <name evidence="10" type="ORF">FPL11_05345</name>
</gene>
<evidence type="ECO:0000259" key="9">
    <source>
        <dbReference type="SMART" id="SM00831"/>
    </source>
</evidence>
<keyword evidence="6 8" id="KW-1133">Transmembrane helix</keyword>
<dbReference type="InterPro" id="IPR018303">
    <property type="entry name" value="ATPase_P-typ_P_site"/>
</dbReference>
<accession>A0A557RK05</accession>
<dbReference type="GO" id="GO:0016020">
    <property type="term" value="C:membrane"/>
    <property type="evidence" value="ECO:0007669"/>
    <property type="project" value="UniProtKB-SubCell"/>
</dbReference>
<feature type="transmembrane region" description="Helical" evidence="8">
    <location>
        <begin position="704"/>
        <end position="725"/>
    </location>
</feature>
<proteinExistence type="predicted"/>
<dbReference type="InterPro" id="IPR004014">
    <property type="entry name" value="ATPase_P-typ_cation-transptr_N"/>
</dbReference>
<dbReference type="InterPro" id="IPR044492">
    <property type="entry name" value="P_typ_ATPase_HD_dom"/>
</dbReference>
<dbReference type="PRINTS" id="PR00120">
    <property type="entry name" value="HATPASE"/>
</dbReference>
<dbReference type="InterPro" id="IPR008250">
    <property type="entry name" value="ATPase_P-typ_transduc_dom_A_sf"/>
</dbReference>